<proteinExistence type="predicted"/>
<accession>X1SP21</accession>
<sequence>HGYTPVVIATVSEIANAEVDPDVVVTITGDTFEVGIAEADLEIDVGATTLVFASVTRDSPTQITIAFTTAGAQEGTPVGSTWWRIDDS</sequence>
<comment type="caution">
    <text evidence="1">The sequence shown here is derived from an EMBL/GenBank/DDBJ whole genome shotgun (WGS) entry which is preliminary data.</text>
</comment>
<dbReference type="AlphaFoldDB" id="X1SP21"/>
<organism evidence="1">
    <name type="scientific">marine sediment metagenome</name>
    <dbReference type="NCBI Taxonomy" id="412755"/>
    <lineage>
        <taxon>unclassified sequences</taxon>
        <taxon>metagenomes</taxon>
        <taxon>ecological metagenomes</taxon>
    </lineage>
</organism>
<name>X1SP21_9ZZZZ</name>
<dbReference type="EMBL" id="BARW01019398">
    <property type="protein sequence ID" value="GAI94822.1"/>
    <property type="molecule type" value="Genomic_DNA"/>
</dbReference>
<evidence type="ECO:0000313" key="1">
    <source>
        <dbReference type="EMBL" id="GAI94822.1"/>
    </source>
</evidence>
<protein>
    <recommendedName>
        <fullName evidence="2">IPT/TIG domain-containing protein</fullName>
    </recommendedName>
</protein>
<reference evidence="1" key="1">
    <citation type="journal article" date="2014" name="Front. Microbiol.">
        <title>High frequency of phylogenetically diverse reductive dehalogenase-homologous genes in deep subseafloor sedimentary metagenomes.</title>
        <authorList>
            <person name="Kawai M."/>
            <person name="Futagami T."/>
            <person name="Toyoda A."/>
            <person name="Takaki Y."/>
            <person name="Nishi S."/>
            <person name="Hori S."/>
            <person name="Arai W."/>
            <person name="Tsubouchi T."/>
            <person name="Morono Y."/>
            <person name="Uchiyama I."/>
            <person name="Ito T."/>
            <person name="Fujiyama A."/>
            <person name="Inagaki F."/>
            <person name="Takami H."/>
        </authorList>
    </citation>
    <scope>NUCLEOTIDE SEQUENCE</scope>
    <source>
        <strain evidence="1">Expedition CK06-06</strain>
    </source>
</reference>
<feature type="non-terminal residue" evidence="1">
    <location>
        <position position="1"/>
    </location>
</feature>
<gene>
    <name evidence="1" type="ORF">S12H4_32982</name>
</gene>
<evidence type="ECO:0008006" key="2">
    <source>
        <dbReference type="Google" id="ProtNLM"/>
    </source>
</evidence>